<sequence length="69" mass="7425">MCVKGDRSKGPAGQKDPDLYLRVVGKNEKGITVRGAKAHQSNGALAHEILVMPFRALAKAKRTMPSLLP</sequence>
<feature type="domain" description="HpaB/PvcC/4-BUDH N-terminal" evidence="1">
    <location>
        <begin position="3"/>
        <end position="60"/>
    </location>
</feature>
<keyword evidence="3" id="KW-1185">Reference proteome</keyword>
<gene>
    <name evidence="2" type="ORF">J2Z49_001671</name>
</gene>
<name>A0ABU0B1E7_9FIRM</name>
<proteinExistence type="predicted"/>
<reference evidence="2 3" key="1">
    <citation type="submission" date="2023-07" db="EMBL/GenBank/DDBJ databases">
        <title>Genomic Encyclopedia of Type Strains, Phase IV (KMG-IV): sequencing the most valuable type-strain genomes for metagenomic binning, comparative biology and taxonomic classification.</title>
        <authorList>
            <person name="Goeker M."/>
        </authorList>
    </citation>
    <scope>NUCLEOTIDE SEQUENCE [LARGE SCALE GENOMIC DNA]</scope>
    <source>
        <strain evidence="2 3">DSM 12396</strain>
    </source>
</reference>
<accession>A0ABU0B1E7</accession>
<dbReference type="InterPro" id="IPR004925">
    <property type="entry name" value="HpaB/PvcC/4-BUDH"/>
</dbReference>
<evidence type="ECO:0000313" key="2">
    <source>
        <dbReference type="EMBL" id="MDQ0286557.1"/>
    </source>
</evidence>
<dbReference type="Pfam" id="PF11794">
    <property type="entry name" value="HpaB_N"/>
    <property type="match status" value="1"/>
</dbReference>
<dbReference type="InterPro" id="IPR024674">
    <property type="entry name" value="HpaB/PvcC/4-BUDH_N"/>
</dbReference>
<comment type="caution">
    <text evidence="2">The sequence shown here is derived from an EMBL/GenBank/DDBJ whole genome shotgun (WGS) entry which is preliminary data.</text>
</comment>
<evidence type="ECO:0000313" key="3">
    <source>
        <dbReference type="Proteomes" id="UP001225644"/>
    </source>
</evidence>
<dbReference type="InterPro" id="IPR046373">
    <property type="entry name" value="Acyl-CoA_Oxase/DH_mid-dom_sf"/>
</dbReference>
<dbReference type="PANTHER" id="PTHR36117:SF3">
    <property type="entry name" value="4-HYDROXYPHENYLACETATE 3-MONOOXYGENASE-RELATED"/>
    <property type="match status" value="1"/>
</dbReference>
<dbReference type="Proteomes" id="UP001225644">
    <property type="component" value="Unassembled WGS sequence"/>
</dbReference>
<dbReference type="PANTHER" id="PTHR36117">
    <property type="entry name" value="4-HYDROXYPHENYLACETATE 3-MONOOXYGENASE-RELATED"/>
    <property type="match status" value="1"/>
</dbReference>
<dbReference type="EMBL" id="JAUSUX010000011">
    <property type="protein sequence ID" value="MDQ0286557.1"/>
    <property type="molecule type" value="Genomic_DNA"/>
</dbReference>
<dbReference type="SUPFAM" id="SSF56645">
    <property type="entry name" value="Acyl-CoA dehydrogenase NM domain-like"/>
    <property type="match status" value="1"/>
</dbReference>
<dbReference type="InterPro" id="IPR009100">
    <property type="entry name" value="AcylCoA_DH/oxidase_NM_dom_sf"/>
</dbReference>
<dbReference type="Gene3D" id="2.40.110.10">
    <property type="entry name" value="Butyryl-CoA Dehydrogenase, subunit A, domain 2"/>
    <property type="match status" value="1"/>
</dbReference>
<protein>
    <submittedName>
        <fullName evidence="2">Aromatic ring hydroxylase</fullName>
    </submittedName>
</protein>
<organism evidence="2 3">
    <name type="scientific">Desulfofundulus luciae</name>
    <dbReference type="NCBI Taxonomy" id="74702"/>
    <lineage>
        <taxon>Bacteria</taxon>
        <taxon>Bacillati</taxon>
        <taxon>Bacillota</taxon>
        <taxon>Clostridia</taxon>
        <taxon>Eubacteriales</taxon>
        <taxon>Peptococcaceae</taxon>
        <taxon>Desulfofundulus</taxon>
    </lineage>
</organism>
<evidence type="ECO:0000259" key="1">
    <source>
        <dbReference type="Pfam" id="PF11794"/>
    </source>
</evidence>